<accession>A0ABR6S4R2</accession>
<name>A0ABR6S4R2_ANAVA</name>
<gene>
    <name evidence="1" type="ORF">GNE12_05290</name>
</gene>
<sequence length="161" mass="17902">MEVRVFDYLFLIASITLTSLPKTESPIQTTIMVQNTQQPALSLNVNLLEVYETLIPPPGAVENYPVGHAVVRLRLENSTLNHLNINAQKVELKQADNNKILISQVVQPFNLAGLQIFEQGFYLTNAQGFSGAKKVKAVFTYEFHGKSYSVESPILDVVPTL</sequence>
<protein>
    <submittedName>
        <fullName evidence="1">Uncharacterized protein</fullName>
    </submittedName>
</protein>
<organism evidence="1 2">
    <name type="scientific">Trichormus variabilis N2B</name>
    <dbReference type="NCBI Taxonomy" id="2681315"/>
    <lineage>
        <taxon>Bacteria</taxon>
        <taxon>Bacillati</taxon>
        <taxon>Cyanobacteriota</taxon>
        <taxon>Cyanophyceae</taxon>
        <taxon>Nostocales</taxon>
        <taxon>Nostocaceae</taxon>
        <taxon>Trichormus</taxon>
    </lineage>
</organism>
<dbReference type="EMBL" id="JACKZP010000012">
    <property type="protein sequence ID" value="MBC1301327.1"/>
    <property type="molecule type" value="Genomic_DNA"/>
</dbReference>
<keyword evidence="2" id="KW-1185">Reference proteome</keyword>
<dbReference type="Proteomes" id="UP000570851">
    <property type="component" value="Unassembled WGS sequence"/>
</dbReference>
<evidence type="ECO:0000313" key="2">
    <source>
        <dbReference type="Proteomes" id="UP000570851"/>
    </source>
</evidence>
<proteinExistence type="predicted"/>
<reference evidence="1 2" key="1">
    <citation type="submission" date="2019-11" db="EMBL/GenBank/DDBJ databases">
        <title>Comparison of genomes from free-living endosymbiotic cyanobacteria isolated from Azolla.</title>
        <authorList>
            <person name="Thiel T."/>
            <person name="Pratte B."/>
        </authorList>
    </citation>
    <scope>NUCLEOTIDE SEQUENCE [LARGE SCALE GENOMIC DNA]</scope>
    <source>
        <strain evidence="1 2">N2B</strain>
    </source>
</reference>
<evidence type="ECO:0000313" key="1">
    <source>
        <dbReference type="EMBL" id="MBC1301327.1"/>
    </source>
</evidence>
<comment type="caution">
    <text evidence="1">The sequence shown here is derived from an EMBL/GenBank/DDBJ whole genome shotgun (WGS) entry which is preliminary data.</text>
</comment>